<feature type="compositionally biased region" description="Basic and acidic residues" evidence="1">
    <location>
        <begin position="112"/>
        <end position="134"/>
    </location>
</feature>
<dbReference type="RefSeq" id="WP_191529002.1">
    <property type="nucleotide sequence ID" value="NZ_DYUC01000025.1"/>
</dbReference>
<evidence type="ECO:0000313" key="2">
    <source>
        <dbReference type="EMBL" id="HJG86022.1"/>
    </source>
</evidence>
<dbReference type="EMBL" id="DYUC01000025">
    <property type="protein sequence ID" value="HJG86022.1"/>
    <property type="molecule type" value="Genomic_DNA"/>
</dbReference>
<keyword evidence="2" id="KW-0687">Ribonucleoprotein</keyword>
<organism evidence="2 3">
    <name type="scientific">Pseudoflavonifractor capillosus</name>
    <dbReference type="NCBI Taxonomy" id="106588"/>
    <lineage>
        <taxon>Bacteria</taxon>
        <taxon>Bacillati</taxon>
        <taxon>Bacillota</taxon>
        <taxon>Clostridia</taxon>
        <taxon>Eubacteriales</taxon>
        <taxon>Oscillospiraceae</taxon>
        <taxon>Pseudoflavonifractor</taxon>
    </lineage>
</organism>
<sequence>MDSALHLLGIARKAGRAEVGEEPAGAACRARQAKVLLVAADAADNSIRRAARFAEAGQVPWLKTPWDKGTLGGAVGRTACAMLALTDAGLAAALVEKLAQADPDAYGPAAEALRDKADRQLQRQREQRAHEKKLERAKKKPWAPPPAGHGDPARRAAPKNRGPGKKKKRTP</sequence>
<evidence type="ECO:0000256" key="1">
    <source>
        <dbReference type="SAM" id="MobiDB-lite"/>
    </source>
</evidence>
<keyword evidence="2" id="KW-0689">Ribosomal protein</keyword>
<dbReference type="SUPFAM" id="SSF55315">
    <property type="entry name" value="L30e-like"/>
    <property type="match status" value="1"/>
</dbReference>
<reference evidence="2" key="1">
    <citation type="journal article" date="2021" name="PeerJ">
        <title>Extensive microbial diversity within the chicken gut microbiome revealed by metagenomics and culture.</title>
        <authorList>
            <person name="Gilroy R."/>
            <person name="Ravi A."/>
            <person name="Getino M."/>
            <person name="Pursley I."/>
            <person name="Horton D.L."/>
            <person name="Alikhan N.F."/>
            <person name="Baker D."/>
            <person name="Gharbi K."/>
            <person name="Hall N."/>
            <person name="Watson M."/>
            <person name="Adriaenssens E.M."/>
            <person name="Foster-Nyarko E."/>
            <person name="Jarju S."/>
            <person name="Secka A."/>
            <person name="Antonio M."/>
            <person name="Oren A."/>
            <person name="Chaudhuri R.R."/>
            <person name="La Ragione R."/>
            <person name="Hildebrand F."/>
            <person name="Pallen M.J."/>
        </authorList>
    </citation>
    <scope>NUCLEOTIDE SEQUENCE</scope>
    <source>
        <strain evidence="2">CHK179-5677</strain>
    </source>
</reference>
<feature type="compositionally biased region" description="Basic residues" evidence="1">
    <location>
        <begin position="156"/>
        <end position="171"/>
    </location>
</feature>
<dbReference type="InterPro" id="IPR029064">
    <property type="entry name" value="Ribosomal_eL30-like_sf"/>
</dbReference>
<evidence type="ECO:0000313" key="3">
    <source>
        <dbReference type="Proteomes" id="UP000760668"/>
    </source>
</evidence>
<name>A0A921MKN9_9FIRM</name>
<comment type="caution">
    <text evidence="2">The sequence shown here is derived from an EMBL/GenBank/DDBJ whole genome shotgun (WGS) entry which is preliminary data.</text>
</comment>
<dbReference type="GO" id="GO:0005840">
    <property type="term" value="C:ribosome"/>
    <property type="evidence" value="ECO:0007669"/>
    <property type="project" value="UniProtKB-KW"/>
</dbReference>
<dbReference type="Gene3D" id="3.30.1330.30">
    <property type="match status" value="1"/>
</dbReference>
<feature type="region of interest" description="Disordered" evidence="1">
    <location>
        <begin position="109"/>
        <end position="171"/>
    </location>
</feature>
<protein>
    <submittedName>
        <fullName evidence="2">50S ribosomal protein L7</fullName>
    </submittedName>
</protein>
<reference evidence="2" key="2">
    <citation type="submission" date="2021-09" db="EMBL/GenBank/DDBJ databases">
        <authorList>
            <person name="Gilroy R."/>
        </authorList>
    </citation>
    <scope>NUCLEOTIDE SEQUENCE</scope>
    <source>
        <strain evidence="2">CHK179-5677</strain>
    </source>
</reference>
<proteinExistence type="predicted"/>
<dbReference type="Proteomes" id="UP000760668">
    <property type="component" value="Unassembled WGS sequence"/>
</dbReference>
<accession>A0A921MKN9</accession>
<dbReference type="AlphaFoldDB" id="A0A921MKN9"/>
<gene>
    <name evidence="2" type="ORF">K8V01_03180</name>
</gene>